<organism evidence="1 2">
    <name type="scientific">Catharanthus roseus</name>
    <name type="common">Madagascar periwinkle</name>
    <name type="synonym">Vinca rosea</name>
    <dbReference type="NCBI Taxonomy" id="4058"/>
    <lineage>
        <taxon>Eukaryota</taxon>
        <taxon>Viridiplantae</taxon>
        <taxon>Streptophyta</taxon>
        <taxon>Embryophyta</taxon>
        <taxon>Tracheophyta</taxon>
        <taxon>Spermatophyta</taxon>
        <taxon>Magnoliopsida</taxon>
        <taxon>eudicotyledons</taxon>
        <taxon>Gunneridae</taxon>
        <taxon>Pentapetalae</taxon>
        <taxon>asterids</taxon>
        <taxon>lamiids</taxon>
        <taxon>Gentianales</taxon>
        <taxon>Apocynaceae</taxon>
        <taxon>Rauvolfioideae</taxon>
        <taxon>Vinceae</taxon>
        <taxon>Catharanthinae</taxon>
        <taxon>Catharanthus</taxon>
    </lineage>
</organism>
<protein>
    <submittedName>
        <fullName evidence="1">Uncharacterized protein</fullName>
    </submittedName>
</protein>
<accession>A0ACC0AJD9</accession>
<keyword evidence="2" id="KW-1185">Reference proteome</keyword>
<dbReference type="EMBL" id="CM044706">
    <property type="protein sequence ID" value="KAI5660380.1"/>
    <property type="molecule type" value="Genomic_DNA"/>
</dbReference>
<comment type="caution">
    <text evidence="1">The sequence shown here is derived from an EMBL/GenBank/DDBJ whole genome shotgun (WGS) entry which is preliminary data.</text>
</comment>
<proteinExistence type="predicted"/>
<evidence type="ECO:0000313" key="2">
    <source>
        <dbReference type="Proteomes" id="UP001060085"/>
    </source>
</evidence>
<name>A0ACC0AJD9_CATRO</name>
<reference evidence="2" key="1">
    <citation type="journal article" date="2023" name="Nat. Plants">
        <title>Single-cell RNA sequencing provides a high-resolution roadmap for understanding the multicellular compartmentation of specialized metabolism.</title>
        <authorList>
            <person name="Sun S."/>
            <person name="Shen X."/>
            <person name="Li Y."/>
            <person name="Li Y."/>
            <person name="Wang S."/>
            <person name="Li R."/>
            <person name="Zhang H."/>
            <person name="Shen G."/>
            <person name="Guo B."/>
            <person name="Wei J."/>
            <person name="Xu J."/>
            <person name="St-Pierre B."/>
            <person name="Chen S."/>
            <person name="Sun C."/>
        </authorList>
    </citation>
    <scope>NUCLEOTIDE SEQUENCE [LARGE SCALE GENOMIC DNA]</scope>
</reference>
<sequence length="212" mass="24424">MEEEPKKMEALNGFSPVSSTPIFWKSRKRSGSGKNLNPPTTENEHEKTTETFEEPPNDMMKTEESNTNTPVVLSEKRKALFEPLEPITTTLNGRRVSNESLLPPPDFDTASYPKGWLIGKKRKLVNVDVVESMRRIAVQEMNRKDREIDGLNEQLEEDARVLEHLQIQLLEERSKRSEMERQNAMLQNQITMLMDMLQEENEPVDDEGGQEP</sequence>
<gene>
    <name evidence="1" type="ORF">M9H77_29173</name>
</gene>
<dbReference type="Proteomes" id="UP001060085">
    <property type="component" value="Linkage Group LG06"/>
</dbReference>
<evidence type="ECO:0000313" key="1">
    <source>
        <dbReference type="EMBL" id="KAI5660380.1"/>
    </source>
</evidence>